<organism evidence="2">
    <name type="scientific">Hexamita inflata</name>
    <dbReference type="NCBI Taxonomy" id="28002"/>
    <lineage>
        <taxon>Eukaryota</taxon>
        <taxon>Metamonada</taxon>
        <taxon>Diplomonadida</taxon>
        <taxon>Hexamitidae</taxon>
        <taxon>Hexamitinae</taxon>
        <taxon>Hexamita</taxon>
    </lineage>
</organism>
<comment type="caution">
    <text evidence="2">The sequence shown here is derived from an EMBL/GenBank/DDBJ whole genome shotgun (WGS) entry which is preliminary data.</text>
</comment>
<evidence type="ECO:0000313" key="2">
    <source>
        <dbReference type="EMBL" id="CAI9947845.1"/>
    </source>
</evidence>
<dbReference type="EMBL" id="CAXDID020000155">
    <property type="protein sequence ID" value="CAL6042967.1"/>
    <property type="molecule type" value="Genomic_DNA"/>
</dbReference>
<protein>
    <submittedName>
        <fullName evidence="3">Hypothetical_protein</fullName>
    </submittedName>
</protein>
<reference evidence="3 4" key="2">
    <citation type="submission" date="2024-07" db="EMBL/GenBank/DDBJ databases">
        <authorList>
            <person name="Akdeniz Z."/>
        </authorList>
    </citation>
    <scope>NUCLEOTIDE SEQUENCE [LARGE SCALE GENOMIC DNA]</scope>
</reference>
<feature type="transmembrane region" description="Helical" evidence="1">
    <location>
        <begin position="161"/>
        <end position="180"/>
    </location>
</feature>
<evidence type="ECO:0000313" key="3">
    <source>
        <dbReference type="EMBL" id="CAL6042967.1"/>
    </source>
</evidence>
<dbReference type="AlphaFoldDB" id="A0AA86U8S9"/>
<evidence type="ECO:0000256" key="1">
    <source>
        <dbReference type="SAM" id="Phobius"/>
    </source>
</evidence>
<dbReference type="EMBL" id="CATOUU010000782">
    <property type="protein sequence ID" value="CAI9947845.1"/>
    <property type="molecule type" value="Genomic_DNA"/>
</dbReference>
<name>A0AA86U8S9_9EUKA</name>
<keyword evidence="1" id="KW-1133">Transmembrane helix</keyword>
<dbReference type="Proteomes" id="UP001642409">
    <property type="component" value="Unassembled WGS sequence"/>
</dbReference>
<evidence type="ECO:0000313" key="4">
    <source>
        <dbReference type="Proteomes" id="UP001642409"/>
    </source>
</evidence>
<gene>
    <name evidence="2" type="ORF">HINF_LOCUS35490</name>
    <name evidence="3" type="ORF">HINF_LOCUS39847</name>
</gene>
<keyword evidence="4" id="KW-1185">Reference proteome</keyword>
<proteinExistence type="predicted"/>
<keyword evidence="1" id="KW-0472">Membrane</keyword>
<keyword evidence="1" id="KW-0812">Transmembrane</keyword>
<sequence length="206" mass="23838">MTRVQASKGVTRLLHTSRSIRESTWVPSAFLRKQWSCCYFPIIVDDMPHRSLTAVQHFELEDFTFRNRSNRAVSQEAAGCGEEREAVSSITLSKASIPAVPLQLLRQTSLIVLLNHLNHFVIIYLIALIINYIITSYCYISAYCNLTVTVAHFLYLDYNNFYNFGSINTYYVYCVLVVIYNKQSKYTLPILLLHFQIQYLILVQNC</sequence>
<accession>A0AA86U8S9</accession>
<reference evidence="2" key="1">
    <citation type="submission" date="2023-06" db="EMBL/GenBank/DDBJ databases">
        <authorList>
            <person name="Kurt Z."/>
        </authorList>
    </citation>
    <scope>NUCLEOTIDE SEQUENCE</scope>
</reference>